<dbReference type="Pfam" id="PF03169">
    <property type="entry name" value="OPT"/>
    <property type="match status" value="1"/>
</dbReference>
<organism evidence="10 11">
    <name type="scientific">Hermanssonia centrifuga</name>
    <dbReference type="NCBI Taxonomy" id="98765"/>
    <lineage>
        <taxon>Eukaryota</taxon>
        <taxon>Fungi</taxon>
        <taxon>Dikarya</taxon>
        <taxon>Basidiomycota</taxon>
        <taxon>Agaricomycotina</taxon>
        <taxon>Agaricomycetes</taxon>
        <taxon>Polyporales</taxon>
        <taxon>Meruliaceae</taxon>
        <taxon>Hermanssonia</taxon>
    </lineage>
</organism>
<keyword evidence="8 9" id="KW-0472">Membrane</keyword>
<comment type="subcellular location">
    <subcellularLocation>
        <location evidence="1">Membrane</location>
        <topology evidence="1">Multi-pass membrane protein</topology>
    </subcellularLocation>
</comment>
<keyword evidence="7 9" id="KW-1133">Transmembrane helix</keyword>
<reference evidence="10 11" key="1">
    <citation type="submission" date="2018-02" db="EMBL/GenBank/DDBJ databases">
        <title>Genome sequence of the basidiomycete white-rot fungus Phlebia centrifuga.</title>
        <authorList>
            <person name="Granchi Z."/>
            <person name="Peng M."/>
            <person name="de Vries R.P."/>
            <person name="Hilden K."/>
            <person name="Makela M.R."/>
            <person name="Grigoriev I."/>
            <person name="Riley R."/>
        </authorList>
    </citation>
    <scope>NUCLEOTIDE SEQUENCE [LARGE SCALE GENOMIC DNA]</scope>
    <source>
        <strain evidence="10 11">FBCC195</strain>
    </source>
</reference>
<evidence type="ECO:0000256" key="5">
    <source>
        <dbReference type="ARBA" id="ARBA00022856"/>
    </source>
</evidence>
<keyword evidence="11" id="KW-1185">Reference proteome</keyword>
<dbReference type="STRING" id="98765.A0A2R6S6R7"/>
<sequence length="199" mass="21564">MDLPEGSPVLKRESTITSTLSLEKHDEEKTGVRVEELLDDASDIAVEIIKKAEDVAVQVISTEDDPTLPVLTFRTIFLGVGLSIFSAVLATIYTFKPQNASVSQLFCLIIAYVLGTSMAAFIPSHGYWRYLNPGPFNIKEHTAIVIMASTASSVAIAMEVIAAIDLFYNTRLNAGVAIFQIFASQMLGYGMAGMLSKPP</sequence>
<dbReference type="EMBL" id="MLYV02000012">
    <property type="protein sequence ID" value="PSS37984.1"/>
    <property type="molecule type" value="Genomic_DNA"/>
</dbReference>
<evidence type="ECO:0000256" key="8">
    <source>
        <dbReference type="ARBA" id="ARBA00023136"/>
    </source>
</evidence>
<evidence type="ECO:0000256" key="3">
    <source>
        <dbReference type="ARBA" id="ARBA00022448"/>
    </source>
</evidence>
<feature type="transmembrane region" description="Helical" evidence="9">
    <location>
        <begin position="175"/>
        <end position="195"/>
    </location>
</feature>
<protein>
    <submittedName>
        <fullName evidence="10">Uncharacterized protein</fullName>
    </submittedName>
</protein>
<evidence type="ECO:0000256" key="1">
    <source>
        <dbReference type="ARBA" id="ARBA00004141"/>
    </source>
</evidence>
<keyword evidence="4 9" id="KW-0812">Transmembrane</keyword>
<comment type="similarity">
    <text evidence="2">Belongs to the oligopeptide OPT transporter family.</text>
</comment>
<dbReference type="GO" id="GO:0015031">
    <property type="term" value="P:protein transport"/>
    <property type="evidence" value="ECO:0007669"/>
    <property type="project" value="UniProtKB-KW"/>
</dbReference>
<evidence type="ECO:0000256" key="6">
    <source>
        <dbReference type="ARBA" id="ARBA00022927"/>
    </source>
</evidence>
<keyword evidence="3" id="KW-0813">Transport</keyword>
<keyword evidence="5" id="KW-0571">Peptide transport</keyword>
<dbReference type="AlphaFoldDB" id="A0A2R6S6R7"/>
<evidence type="ECO:0000256" key="7">
    <source>
        <dbReference type="ARBA" id="ARBA00022989"/>
    </source>
</evidence>
<comment type="caution">
    <text evidence="10">The sequence shown here is derived from an EMBL/GenBank/DDBJ whole genome shotgun (WGS) entry which is preliminary data.</text>
</comment>
<evidence type="ECO:0000256" key="9">
    <source>
        <dbReference type="SAM" id="Phobius"/>
    </source>
</evidence>
<evidence type="ECO:0000256" key="2">
    <source>
        <dbReference type="ARBA" id="ARBA00008807"/>
    </source>
</evidence>
<dbReference type="PANTHER" id="PTHR22601">
    <property type="entry name" value="ISP4 LIKE PROTEIN"/>
    <property type="match status" value="1"/>
</dbReference>
<evidence type="ECO:0000313" key="11">
    <source>
        <dbReference type="Proteomes" id="UP000186601"/>
    </source>
</evidence>
<dbReference type="GO" id="GO:0035673">
    <property type="term" value="F:oligopeptide transmembrane transporter activity"/>
    <property type="evidence" value="ECO:0007669"/>
    <property type="project" value="InterPro"/>
</dbReference>
<feature type="transmembrane region" description="Helical" evidence="9">
    <location>
        <begin position="71"/>
        <end position="93"/>
    </location>
</feature>
<dbReference type="InterPro" id="IPR004813">
    <property type="entry name" value="OPT"/>
</dbReference>
<dbReference type="GO" id="GO:0016020">
    <property type="term" value="C:membrane"/>
    <property type="evidence" value="ECO:0007669"/>
    <property type="project" value="UniProtKB-SubCell"/>
</dbReference>
<dbReference type="Proteomes" id="UP000186601">
    <property type="component" value="Unassembled WGS sequence"/>
</dbReference>
<feature type="transmembrane region" description="Helical" evidence="9">
    <location>
        <begin position="143"/>
        <end position="168"/>
    </location>
</feature>
<feature type="transmembrane region" description="Helical" evidence="9">
    <location>
        <begin position="105"/>
        <end position="123"/>
    </location>
</feature>
<dbReference type="OrthoDB" id="9986677at2759"/>
<proteinExistence type="inferred from homology"/>
<accession>A0A2R6S6R7</accession>
<gene>
    <name evidence="10" type="ORF">PHLCEN_2v167</name>
</gene>
<dbReference type="InterPro" id="IPR004648">
    <property type="entry name" value="Oligpept_transpt"/>
</dbReference>
<evidence type="ECO:0000313" key="10">
    <source>
        <dbReference type="EMBL" id="PSS37984.1"/>
    </source>
</evidence>
<evidence type="ECO:0000256" key="4">
    <source>
        <dbReference type="ARBA" id="ARBA00022692"/>
    </source>
</evidence>
<name>A0A2R6S6R7_9APHY</name>
<keyword evidence="6" id="KW-0653">Protein transport</keyword>